<feature type="transmembrane region" description="Helical" evidence="1">
    <location>
        <begin position="448"/>
        <end position="469"/>
    </location>
</feature>
<sequence length="780" mass="88154">MTVCDISVVLGAGLLSCPSECPYWSQSAVWKGVGVCTTKDRCSVYNPLLSYADERTKVCLPCSVYGCSSCTYSNSVAFTDSDSLVLPDICLRCAPGYRMQDGGNGCYLVESSLWSRSFYAIVAAVLVCLLGLALRMALRPSQLEANIRRYRDALKSQKIGNWSDSLASGFFRSLIDLCSVDVSGVGVILYFRFLVFMGGIIFFMLVMTIAHAHIPCSDMIRSFSAPFSLDKPGEMLEARSWLDLFKPKGYLGLKDHLRNFKYVDDAIEWSVGQYADDTARVMRVLYLCVMGSTIVFAIYQRDFLKEYFREHVRTQYFTLMLDRVPPLHSLEEFVHGATGVRPKSVAVVYDLGDLPEGMDKLLDGLEEEGGSGGVYVNLDMSDQHRLLLRDLQPSGSAFAVFNSRQDMHRAMKTLEHNGICDSRICEIEPEDVMWFNLHGPELQFGHSLGVTFCICLAQLLWTFVFFLPYAAYKLHSDSTDFFECLWLSWFASIGNSLVGTAIQVGTSRISFVNREHSESYLMWISAFMQLINVGCNLLLAHLVNYGGRYKVVSMVKDYLLYMRTPTFRVGEEVSISQSLNSFMKGVLLSIPLMTFLCIYYAMPILKLLFLLSADLGETETSRLVRGSKFTLPDRYCTSIVYLTSCLLLQFVIESKLQAVTLSLCLLASCILHYVTDGYLLFYKCRSTRISGFGSFYNALLLWSLPTGLLAICPSYWRWRAANGRLSTIIIIFCAHMLFYHCFMRHAYGKRWRFDVSEHNTSNSDYTMGNPVYTLRRLVPS</sequence>
<evidence type="ECO:0000313" key="3">
    <source>
        <dbReference type="Proteomes" id="UP000002173"/>
    </source>
</evidence>
<feature type="transmembrane region" description="Helical" evidence="1">
    <location>
        <begin position="281"/>
        <end position="299"/>
    </location>
</feature>
<feature type="transmembrane region" description="Helical" evidence="1">
    <location>
        <begin position="521"/>
        <end position="543"/>
    </location>
</feature>
<dbReference type="eggNOG" id="ENOG502TNE3">
    <property type="taxonomic scope" value="Eukaryota"/>
</dbReference>
<dbReference type="Proteomes" id="UP000002173">
    <property type="component" value="Chromosome 3"/>
</dbReference>
<protein>
    <submittedName>
        <fullName evidence="2">Membrane protein, putative</fullName>
    </submittedName>
</protein>
<feature type="transmembrane region" description="Helical" evidence="1">
    <location>
        <begin position="694"/>
        <end position="716"/>
    </location>
</feature>
<dbReference type="VEuPathDB" id="PiroplasmaDB:BBOV_III003360"/>
<feature type="transmembrane region" description="Helical" evidence="1">
    <location>
        <begin position="193"/>
        <end position="214"/>
    </location>
</feature>
<organism evidence="2 3">
    <name type="scientific">Babesia bovis</name>
    <dbReference type="NCBI Taxonomy" id="5865"/>
    <lineage>
        <taxon>Eukaryota</taxon>
        <taxon>Sar</taxon>
        <taxon>Alveolata</taxon>
        <taxon>Apicomplexa</taxon>
        <taxon>Aconoidasida</taxon>
        <taxon>Piroplasmida</taxon>
        <taxon>Babesiidae</taxon>
        <taxon>Babesia</taxon>
    </lineage>
</organism>
<dbReference type="InParanoid" id="A7AMW6"/>
<gene>
    <name evidence="2" type="ORF">BBOV_III003360</name>
</gene>
<feature type="transmembrane region" description="Helical" evidence="1">
    <location>
        <begin position="489"/>
        <end position="509"/>
    </location>
</feature>
<dbReference type="OMA" id="PASITIC"/>
<evidence type="ECO:0000256" key="1">
    <source>
        <dbReference type="SAM" id="Phobius"/>
    </source>
</evidence>
<feature type="transmembrane region" description="Helical" evidence="1">
    <location>
        <begin position="118"/>
        <end position="138"/>
    </location>
</feature>
<name>A7AMW6_BABBO</name>
<dbReference type="GeneID" id="5479716"/>
<feature type="transmembrane region" description="Helical" evidence="1">
    <location>
        <begin position="634"/>
        <end position="652"/>
    </location>
</feature>
<keyword evidence="1" id="KW-1133">Transmembrane helix</keyword>
<evidence type="ECO:0000313" key="2">
    <source>
        <dbReference type="EMBL" id="EDO07900.1"/>
    </source>
</evidence>
<dbReference type="AlphaFoldDB" id="A7AMW6"/>
<comment type="caution">
    <text evidence="2">The sequence shown here is derived from an EMBL/GenBank/DDBJ whole genome shotgun (WGS) entry which is preliminary data.</text>
</comment>
<proteinExistence type="predicted"/>
<feature type="transmembrane region" description="Helical" evidence="1">
    <location>
        <begin position="586"/>
        <end position="613"/>
    </location>
</feature>
<dbReference type="EMBL" id="AAXT01000001">
    <property type="protein sequence ID" value="EDO07900.1"/>
    <property type="molecule type" value="Genomic_DNA"/>
</dbReference>
<keyword evidence="3" id="KW-1185">Reference proteome</keyword>
<reference evidence="2 3" key="1">
    <citation type="journal article" date="2007" name="PLoS Pathog.">
        <title>Genome sequence of Babesia bovis and comparative analysis of apicomplexan hemoprotozoa.</title>
        <authorList>
            <person name="Brayton K.A."/>
            <person name="Lau A.O.T."/>
            <person name="Herndon D.R."/>
            <person name="Hannick L."/>
            <person name="Kappmeyer L.S."/>
            <person name="Berens S.J."/>
            <person name="Bidwell S.L."/>
            <person name="Brown W.C."/>
            <person name="Crabtree J."/>
            <person name="Fadrosh D."/>
            <person name="Feldblum T."/>
            <person name="Forberger H.A."/>
            <person name="Haas B.J."/>
            <person name="Howell J.M."/>
            <person name="Khouri H."/>
            <person name="Koo H."/>
            <person name="Mann D.J."/>
            <person name="Norimine J."/>
            <person name="Paulsen I.T."/>
            <person name="Radune D."/>
            <person name="Ren Q."/>
            <person name="Smith R.K. Jr."/>
            <person name="Suarez C.E."/>
            <person name="White O."/>
            <person name="Wortman J.R."/>
            <person name="Knowles D.P. Jr."/>
            <person name="McElwain T.F."/>
            <person name="Nene V.M."/>
        </authorList>
    </citation>
    <scope>NUCLEOTIDE SEQUENCE [LARGE SCALE GENOMIC DNA]</scope>
    <source>
        <strain evidence="2">T2Bo</strain>
    </source>
</reference>
<keyword evidence="1" id="KW-0812">Transmembrane</keyword>
<accession>A7AMW6</accession>
<feature type="transmembrane region" description="Helical" evidence="1">
    <location>
        <begin position="722"/>
        <end position="742"/>
    </location>
</feature>
<feature type="transmembrane region" description="Helical" evidence="1">
    <location>
        <begin position="658"/>
        <end position="682"/>
    </location>
</feature>
<keyword evidence="1" id="KW-0472">Membrane</keyword>
<dbReference type="KEGG" id="bbo:BBOV_III003360"/>